<dbReference type="InterPro" id="IPR054787">
    <property type="entry name" value="TrlF_ATPase"/>
</dbReference>
<evidence type="ECO:0000256" key="1">
    <source>
        <dbReference type="ARBA" id="ARBA00023236"/>
    </source>
</evidence>
<dbReference type="InterPro" id="IPR003959">
    <property type="entry name" value="ATPase_AAA_core"/>
</dbReference>
<keyword evidence="1" id="KW-0227">DNA damage</keyword>
<dbReference type="Proteomes" id="UP001499979">
    <property type="component" value="Unassembled WGS sequence"/>
</dbReference>
<keyword evidence="1" id="KW-0742">SOS response</keyword>
<feature type="coiled-coil region" evidence="2">
    <location>
        <begin position="414"/>
        <end position="451"/>
    </location>
</feature>
<evidence type="ECO:0000313" key="4">
    <source>
        <dbReference type="EMBL" id="GAA1165877.1"/>
    </source>
</evidence>
<dbReference type="InterPro" id="IPR016195">
    <property type="entry name" value="Pol/histidinol_Pase-like"/>
</dbReference>
<protein>
    <submittedName>
        <fullName evidence="4">AAA family ATPase</fullName>
    </submittedName>
</protein>
<dbReference type="PANTHER" id="PTHR32182:SF22">
    <property type="entry name" value="ATP-DEPENDENT ENDONUCLEASE, OLD FAMILY-RELATED"/>
    <property type="match status" value="1"/>
</dbReference>
<organism evidence="4 5">
    <name type="scientific">Nocardioides aquiterrae</name>
    <dbReference type="NCBI Taxonomy" id="203799"/>
    <lineage>
        <taxon>Bacteria</taxon>
        <taxon>Bacillati</taxon>
        <taxon>Actinomycetota</taxon>
        <taxon>Actinomycetes</taxon>
        <taxon>Propionibacteriales</taxon>
        <taxon>Nocardioidaceae</taxon>
        <taxon>Nocardioides</taxon>
    </lineage>
</organism>
<dbReference type="Gene3D" id="3.20.20.140">
    <property type="entry name" value="Metal-dependent hydrolases"/>
    <property type="match status" value="1"/>
</dbReference>
<dbReference type="Pfam" id="PF13304">
    <property type="entry name" value="AAA_21"/>
    <property type="match status" value="1"/>
</dbReference>
<feature type="coiled-coil region" evidence="2">
    <location>
        <begin position="610"/>
        <end position="637"/>
    </location>
</feature>
<accession>A0ABN1USD0</accession>
<dbReference type="SUPFAM" id="SSF52540">
    <property type="entry name" value="P-loop containing nucleoside triphosphate hydrolases"/>
    <property type="match status" value="1"/>
</dbReference>
<dbReference type="SUPFAM" id="SSF89550">
    <property type="entry name" value="PHP domain-like"/>
    <property type="match status" value="1"/>
</dbReference>
<gene>
    <name evidence="4" type="ORF">GCM10009606_48970</name>
</gene>
<evidence type="ECO:0000259" key="3">
    <source>
        <dbReference type="Pfam" id="PF13304"/>
    </source>
</evidence>
<name>A0ABN1USD0_9ACTN</name>
<dbReference type="EMBL" id="BAAAJE010000037">
    <property type="protein sequence ID" value="GAA1165877.1"/>
    <property type="molecule type" value="Genomic_DNA"/>
</dbReference>
<dbReference type="Gene3D" id="3.40.50.300">
    <property type="entry name" value="P-loop containing nucleotide triphosphate hydrolases"/>
    <property type="match status" value="1"/>
</dbReference>
<sequence>MTAEREQARGAAWVRAALQVNPFDYKGASGPRQHFEDEAAYNEALLEQCAAEDVRLLAITDHWAVDTAEALAAAATERGIVVLPGFEANTSEGIHLLVIFDAGTPFADINAAIGQCGRGITPGCQSGTTGDSFSDILTNMTRRGALVIPAHANTSPRGMLSVFSGQPLATLVKHDDLHAVAVSPGHDPAPDQEGVFAGRPPFEREHELAMVYCDDISHPDRLAESGGTTWFKMSSVGLAGLRLAVRTPETRIRRENPASRPRLLLRSLSWTGGYLDGQVVNFSDDLTALIGGRGTGKSTAIESLRYVLDLKPLGVAARRDHETVIAQVLERGTIVNLTVDAVSPVPSRYTIRRTVPDPPVVLDASGSPTDLRPQDVTGSVEIFGQHELAEVAEQPANVARLITRFSEDTPPQTLDELRARLSDNRHRLETVELEQAELEEELAEMGRLQATVAQFDQADWTDRLAAQQRLSQDEATLREARVRVDSASASVGELVEGDLVGTLRGAYEGLQDSPERELLQEAETVSRQLADTIESALNGLLEAVATADRQLEDIQLRLASASEPKRAEHAEVVRELKAEGHDPDRLIATQERLTHLAARSSQREVLASRRGTLLEERMSLLDELEEAETEARRHLGRAVTAANNATVGVVRAKPVESTDHAQLDLIVERNVANSRKALLELIARADFSPRQFVQDARSRNLSAAYGFSAAQVGAIESAGERFLRELEEVVVERAVEVSLNVADEGQPGAYKTLEALSKGQRATALLLLLLRVSKSPLIIDQPEDDLDNRFIYAGIVRHLRQLKGERQIIVSTHNANVPVLGDAELIVTLEADGQRAQVSDERTGSLDEQAVMRAAEDLLEGGHKAFDTRRHLYGF</sequence>
<dbReference type="InterPro" id="IPR027417">
    <property type="entry name" value="P-loop_NTPase"/>
</dbReference>
<keyword evidence="2" id="KW-0175">Coiled coil</keyword>
<evidence type="ECO:0000313" key="5">
    <source>
        <dbReference type="Proteomes" id="UP001499979"/>
    </source>
</evidence>
<keyword evidence="5" id="KW-1185">Reference proteome</keyword>
<evidence type="ECO:0000256" key="2">
    <source>
        <dbReference type="SAM" id="Coils"/>
    </source>
</evidence>
<proteinExistence type="predicted"/>
<dbReference type="NCBIfam" id="NF045780">
    <property type="entry name" value="TrlF_fam_ATP"/>
    <property type="match status" value="1"/>
</dbReference>
<feature type="domain" description="ATPase AAA-type core" evidence="3">
    <location>
        <begin position="677"/>
        <end position="816"/>
    </location>
</feature>
<dbReference type="PANTHER" id="PTHR32182">
    <property type="entry name" value="DNA REPLICATION AND REPAIR PROTEIN RECF"/>
    <property type="match status" value="1"/>
</dbReference>
<reference evidence="4 5" key="1">
    <citation type="journal article" date="2019" name="Int. J. Syst. Evol. Microbiol.">
        <title>The Global Catalogue of Microorganisms (GCM) 10K type strain sequencing project: providing services to taxonomists for standard genome sequencing and annotation.</title>
        <authorList>
            <consortium name="The Broad Institute Genomics Platform"/>
            <consortium name="The Broad Institute Genome Sequencing Center for Infectious Disease"/>
            <person name="Wu L."/>
            <person name="Ma J."/>
        </authorList>
    </citation>
    <scope>NUCLEOTIDE SEQUENCE [LARGE SCALE GENOMIC DNA]</scope>
    <source>
        <strain evidence="4 5">JCM 11813</strain>
    </source>
</reference>
<comment type="caution">
    <text evidence="4">The sequence shown here is derived from an EMBL/GenBank/DDBJ whole genome shotgun (WGS) entry which is preliminary data.</text>
</comment>
<dbReference type="RefSeq" id="WP_343911233.1">
    <property type="nucleotide sequence ID" value="NZ_BAAAJE010000037.1"/>
</dbReference>